<dbReference type="Pfam" id="PF06605">
    <property type="entry name" value="Prophage_tail"/>
    <property type="match status" value="1"/>
</dbReference>
<comment type="caution">
    <text evidence="2">The sequence shown here is derived from an EMBL/GenBank/DDBJ whole genome shotgun (WGS) entry which is preliminary data.</text>
</comment>
<reference evidence="2 3" key="1">
    <citation type="submission" date="2018-05" db="EMBL/GenBank/DDBJ databases">
        <title>The Hungate 1000. A catalogue of reference genomes from the rumen microbiome.</title>
        <authorList>
            <person name="Kelly W."/>
        </authorList>
    </citation>
    <scope>NUCLEOTIDE SEQUENCE [LARGE SCALE GENOMIC DNA]</scope>
    <source>
        <strain evidence="2 3">SAb67</strain>
    </source>
</reference>
<evidence type="ECO:0000313" key="3">
    <source>
        <dbReference type="Proteomes" id="UP000245720"/>
    </source>
</evidence>
<dbReference type="NCBIfam" id="TIGR01665">
    <property type="entry name" value="put_anti_recept"/>
    <property type="match status" value="1"/>
</dbReference>
<evidence type="ECO:0000259" key="1">
    <source>
        <dbReference type="Pfam" id="PF06605"/>
    </source>
</evidence>
<dbReference type="OrthoDB" id="1817376at2"/>
<dbReference type="RefSeq" id="WP_109725750.1">
    <property type="nucleotide sequence ID" value="NZ_QGDI01000003.1"/>
</dbReference>
<dbReference type="InterPro" id="IPR010572">
    <property type="entry name" value="Tail_dom"/>
</dbReference>
<dbReference type="InterPro" id="IPR007119">
    <property type="entry name" value="Phage_tail_spike_N"/>
</dbReference>
<gene>
    <name evidence="2" type="ORF">IE37_00894</name>
</gene>
<feature type="domain" description="Tail spike" evidence="1">
    <location>
        <begin position="503"/>
        <end position="691"/>
    </location>
</feature>
<dbReference type="EMBL" id="QGDI01000003">
    <property type="protein sequence ID" value="PWJ13963.1"/>
    <property type="molecule type" value="Genomic_DNA"/>
</dbReference>
<dbReference type="AlphaFoldDB" id="A0A315Y317"/>
<protein>
    <submittedName>
        <fullName evidence="2">Phage minor structural protein</fullName>
    </submittedName>
</protein>
<sequence>MSEIKELTSIPPIVFNSQGGELIDWSVTGAAGGVGKETANRLDYKPIARGSGPGGTYTDGTTIAGVAMNAVSIPDGAPADADHQRWYMLRANINEGGNWVDDYRSPTYANCNWYAKLTAGTYKLIAECANPYGKTVRVPNLDSIYRNDSVLPGNHIPRYDLVDSSGNTLIEVTWENFFVSENQRRWTRKESVFTIAEETSVGVFSKMFQYDSSYAVDNITPYLVFRYMIVPVDTPTSQFSVTLPISGSPVISGESCWEPHKVTLALTISSVGAGATDIEIDIGQKLTAGQTISLASTGRSIPTYYGRNTITCDSEVQPTVYIKYTEQELVPMWAEERPAQVSIYDIHEPQSGFDHNGIAILMPSEVTSEKEDKGRWDITLTHPIDPFGKWTYIVGQNIVKVNSQLFRIDETEIVAEADSEYITAHAWHITYDMSDYWIEEAQFTAVGGENYITQLNAHRVKDFPNQQHMVGEYTFDITSDLEGQMECSITDQSIIESIFGADNSLVTLYGGEVYRDNFHMSVNQTLEGAPEGNAFTLRYGTDLTKISFKIDMSGWVTNLIGVDNYGNMVGVWYDTSGDWIVHHHKTKRIHFTYSDEAADGIERLWKSVWPYWDSVSTPTVSIVVEVANIKGDPKYKDFLNLQNYDVGYKGTIYVEHLGIDVEMKIVSIRRNELTGEAIQITLGNTRRSLIRQTVMSQTIVSPNSVEGKNVAAMQSMQAELYNTQTALMSMSIAGMEAFDIAELERRTINELEGK</sequence>
<proteinExistence type="predicted"/>
<dbReference type="Proteomes" id="UP000245720">
    <property type="component" value="Unassembled WGS sequence"/>
</dbReference>
<evidence type="ECO:0000313" key="2">
    <source>
        <dbReference type="EMBL" id="PWJ13963.1"/>
    </source>
</evidence>
<name>A0A315Y317_RUMFL</name>
<organism evidence="2 3">
    <name type="scientific">Ruminococcus flavefaciens</name>
    <dbReference type="NCBI Taxonomy" id="1265"/>
    <lineage>
        <taxon>Bacteria</taxon>
        <taxon>Bacillati</taxon>
        <taxon>Bacillota</taxon>
        <taxon>Clostridia</taxon>
        <taxon>Eubacteriales</taxon>
        <taxon>Oscillospiraceae</taxon>
        <taxon>Ruminococcus</taxon>
    </lineage>
</organism>
<accession>A0A315Y317</accession>